<protein>
    <submittedName>
        <fullName evidence="1">Uncharacterized protein</fullName>
    </submittedName>
</protein>
<sequence length="129" mass="14368">MPKSKSNKSTTEEDLELLAKLGIDIAPEPTRQHSPRQERIIAGFEEIERFVAEKGRLPQHGEKGDIFDRLYAVRLDRLRESAECRALLEPLDSQGLLNAENDASWALEKDLTEDEIDAALLASLGVDAA</sequence>
<evidence type="ECO:0000313" key="2">
    <source>
        <dbReference type="Proteomes" id="UP001525890"/>
    </source>
</evidence>
<comment type="caution">
    <text evidence="1">The sequence shown here is derived from an EMBL/GenBank/DDBJ whole genome shotgun (WGS) entry which is preliminary data.</text>
</comment>
<accession>A0ABT2MKN8</accession>
<proteinExistence type="predicted"/>
<keyword evidence="2" id="KW-1185">Reference proteome</keyword>
<evidence type="ECO:0000313" key="1">
    <source>
        <dbReference type="EMBL" id="MCT7965314.1"/>
    </source>
</evidence>
<organism evidence="1 2">
    <name type="scientific">Laspinema palackyanum D2a</name>
    <dbReference type="NCBI Taxonomy" id="2953684"/>
    <lineage>
        <taxon>Bacteria</taxon>
        <taxon>Bacillati</taxon>
        <taxon>Cyanobacteriota</taxon>
        <taxon>Cyanophyceae</taxon>
        <taxon>Oscillatoriophycideae</taxon>
        <taxon>Oscillatoriales</taxon>
        <taxon>Laspinemataceae</taxon>
        <taxon>Laspinema</taxon>
        <taxon>Laspinema palackyanum</taxon>
    </lineage>
</organism>
<name>A0ABT2MKN8_9CYAN</name>
<dbReference type="Proteomes" id="UP001525890">
    <property type="component" value="Unassembled WGS sequence"/>
</dbReference>
<gene>
    <name evidence="1" type="ORF">NG799_03075</name>
</gene>
<reference evidence="1 2" key="1">
    <citation type="journal article" date="2022" name="Front. Microbiol.">
        <title>High genomic differentiation and limited gene flow indicate recent cryptic speciation within the genus Laspinema (cyanobacteria).</title>
        <authorList>
            <person name="Stanojkovic A."/>
            <person name="Skoupy S."/>
            <person name="Skaloud P."/>
            <person name="Dvorak P."/>
        </authorList>
    </citation>
    <scope>NUCLEOTIDE SEQUENCE [LARGE SCALE GENOMIC DNA]</scope>
    <source>
        <strain evidence="1 2">D2a</strain>
    </source>
</reference>
<dbReference type="EMBL" id="JAMXFF010000003">
    <property type="protein sequence ID" value="MCT7965314.1"/>
    <property type="molecule type" value="Genomic_DNA"/>
</dbReference>
<dbReference type="RefSeq" id="WP_368005017.1">
    <property type="nucleotide sequence ID" value="NZ_JAMXFF010000003.1"/>
</dbReference>